<dbReference type="Gene3D" id="3.30.70.1440">
    <property type="entry name" value="Multidrug efflux transporter AcrB pore domain"/>
    <property type="match status" value="1"/>
</dbReference>
<evidence type="ECO:0000313" key="9">
    <source>
        <dbReference type="EMBL" id="SDF76052.1"/>
    </source>
</evidence>
<dbReference type="Proteomes" id="UP000182427">
    <property type="component" value="Chromosome I"/>
</dbReference>
<comment type="similarity">
    <text evidence="2">Belongs to the resistance-nodulation-cell division (RND) (TC 2.A.6) family.</text>
</comment>
<feature type="transmembrane region" description="Helical" evidence="8">
    <location>
        <begin position="480"/>
        <end position="503"/>
    </location>
</feature>
<feature type="transmembrane region" description="Helical" evidence="8">
    <location>
        <begin position="370"/>
        <end position="390"/>
    </location>
</feature>
<keyword evidence="3" id="KW-0813">Transport</keyword>
<dbReference type="Pfam" id="PF00873">
    <property type="entry name" value="ACR_tran"/>
    <property type="match status" value="1"/>
</dbReference>
<feature type="transmembrane region" description="Helical" evidence="8">
    <location>
        <begin position="898"/>
        <end position="918"/>
    </location>
</feature>
<dbReference type="InterPro" id="IPR004763">
    <property type="entry name" value="CusA-like"/>
</dbReference>
<name>A0A1G7NPZ0_9BACT</name>
<feature type="transmembrane region" description="Helical" evidence="8">
    <location>
        <begin position="874"/>
        <end position="892"/>
    </location>
</feature>
<feature type="transmembrane region" description="Helical" evidence="8">
    <location>
        <begin position="448"/>
        <end position="468"/>
    </location>
</feature>
<protein>
    <submittedName>
        <fullName evidence="9">Cobalt-zinc-cadmium resistance protein CzcA</fullName>
    </submittedName>
</protein>
<evidence type="ECO:0000256" key="6">
    <source>
        <dbReference type="ARBA" id="ARBA00022989"/>
    </source>
</evidence>
<feature type="transmembrane region" description="Helical" evidence="8">
    <location>
        <begin position="970"/>
        <end position="991"/>
    </location>
</feature>
<dbReference type="GO" id="GO:0008324">
    <property type="term" value="F:monoatomic cation transmembrane transporter activity"/>
    <property type="evidence" value="ECO:0007669"/>
    <property type="project" value="InterPro"/>
</dbReference>
<evidence type="ECO:0000256" key="4">
    <source>
        <dbReference type="ARBA" id="ARBA00022475"/>
    </source>
</evidence>
<dbReference type="SUPFAM" id="SSF82714">
    <property type="entry name" value="Multidrug efflux transporter AcrB TolC docking domain, DN and DC subdomains"/>
    <property type="match status" value="2"/>
</dbReference>
<dbReference type="PANTHER" id="PTHR32063:SF12">
    <property type="entry name" value="CATION EFFLUX SYSTEM PROTEIN"/>
    <property type="match status" value="1"/>
</dbReference>
<dbReference type="Gene3D" id="1.20.1640.10">
    <property type="entry name" value="Multidrug efflux transporter AcrB transmembrane domain"/>
    <property type="match status" value="2"/>
</dbReference>
<keyword evidence="6 8" id="KW-1133">Transmembrane helix</keyword>
<dbReference type="PANTHER" id="PTHR32063">
    <property type="match status" value="1"/>
</dbReference>
<evidence type="ECO:0000256" key="3">
    <source>
        <dbReference type="ARBA" id="ARBA00022448"/>
    </source>
</evidence>
<dbReference type="OrthoDB" id="9757876at2"/>
<accession>A0A1G7NPZ0</accession>
<evidence type="ECO:0000256" key="7">
    <source>
        <dbReference type="ARBA" id="ARBA00023136"/>
    </source>
</evidence>
<evidence type="ECO:0000256" key="5">
    <source>
        <dbReference type="ARBA" id="ARBA00022692"/>
    </source>
</evidence>
<dbReference type="NCBIfam" id="TIGR00914">
    <property type="entry name" value="2A0601"/>
    <property type="match status" value="1"/>
</dbReference>
<comment type="subcellular location">
    <subcellularLocation>
        <location evidence="1">Cell membrane</location>
        <topology evidence="1">Multi-pass membrane protein</topology>
    </subcellularLocation>
</comment>
<feature type="transmembrane region" description="Helical" evidence="8">
    <location>
        <begin position="930"/>
        <end position="950"/>
    </location>
</feature>
<feature type="transmembrane region" description="Helical" evidence="8">
    <location>
        <begin position="1003"/>
        <end position="1029"/>
    </location>
</feature>
<proteinExistence type="inferred from homology"/>
<feature type="transmembrane region" description="Helical" evidence="8">
    <location>
        <begin position="534"/>
        <end position="556"/>
    </location>
</feature>
<dbReference type="GO" id="GO:0042910">
    <property type="term" value="F:xenobiotic transmembrane transporter activity"/>
    <property type="evidence" value="ECO:0007669"/>
    <property type="project" value="TreeGrafter"/>
</dbReference>
<dbReference type="Gene3D" id="3.30.2090.10">
    <property type="entry name" value="Multidrug efflux transporter AcrB TolC docking domain, DN and DC subdomains"/>
    <property type="match status" value="2"/>
</dbReference>
<gene>
    <name evidence="9" type="ORF">SAMN05444167_3223</name>
</gene>
<keyword evidence="5 8" id="KW-0812">Transmembrane</keyword>
<evidence type="ECO:0000256" key="8">
    <source>
        <dbReference type="SAM" id="Phobius"/>
    </source>
</evidence>
<keyword evidence="10" id="KW-1185">Reference proteome</keyword>
<dbReference type="SUPFAM" id="SSF82693">
    <property type="entry name" value="Multidrug efflux transporter AcrB pore domain, PN1, PN2, PC1 and PC2 subdomains"/>
    <property type="match status" value="2"/>
</dbReference>
<dbReference type="EMBL" id="LT629690">
    <property type="protein sequence ID" value="SDF76052.1"/>
    <property type="molecule type" value="Genomic_DNA"/>
</dbReference>
<dbReference type="RefSeq" id="WP_083346047.1">
    <property type="nucleotide sequence ID" value="NZ_LT629690.1"/>
</dbReference>
<keyword evidence="4" id="KW-1003">Cell membrane</keyword>
<dbReference type="InterPro" id="IPR027463">
    <property type="entry name" value="AcrB_DN_DC_subdom"/>
</dbReference>
<dbReference type="PRINTS" id="PR00702">
    <property type="entry name" value="ACRIFLAVINRP"/>
</dbReference>
<dbReference type="GO" id="GO:0005886">
    <property type="term" value="C:plasma membrane"/>
    <property type="evidence" value="ECO:0007669"/>
    <property type="project" value="UniProtKB-SubCell"/>
</dbReference>
<feature type="transmembrane region" description="Helical" evidence="8">
    <location>
        <begin position="397"/>
        <end position="416"/>
    </location>
</feature>
<dbReference type="InterPro" id="IPR001036">
    <property type="entry name" value="Acrflvin-R"/>
</dbReference>
<feature type="transmembrane region" description="Helical" evidence="8">
    <location>
        <begin position="345"/>
        <end position="364"/>
    </location>
</feature>
<dbReference type="Gene3D" id="3.30.70.1430">
    <property type="entry name" value="Multidrug efflux transporter AcrB pore domain"/>
    <property type="match status" value="2"/>
</dbReference>
<dbReference type="SUPFAM" id="SSF82866">
    <property type="entry name" value="Multidrug efflux transporter AcrB transmembrane domain"/>
    <property type="match status" value="2"/>
</dbReference>
<organism evidence="9 10">
    <name type="scientific">Terriglobus roseus</name>
    <dbReference type="NCBI Taxonomy" id="392734"/>
    <lineage>
        <taxon>Bacteria</taxon>
        <taxon>Pseudomonadati</taxon>
        <taxon>Acidobacteriota</taxon>
        <taxon>Terriglobia</taxon>
        <taxon>Terriglobales</taxon>
        <taxon>Acidobacteriaceae</taxon>
        <taxon>Terriglobus</taxon>
    </lineage>
</organism>
<evidence type="ECO:0000256" key="1">
    <source>
        <dbReference type="ARBA" id="ARBA00004651"/>
    </source>
</evidence>
<evidence type="ECO:0000313" key="10">
    <source>
        <dbReference type="Proteomes" id="UP000182427"/>
    </source>
</evidence>
<evidence type="ECO:0000256" key="2">
    <source>
        <dbReference type="ARBA" id="ARBA00010942"/>
    </source>
</evidence>
<keyword evidence="7 8" id="KW-0472">Membrane</keyword>
<sequence>MIRKLVDFALDNPFIVATVAILLFGWGIISFHNLPVEAYPDVANNYVTVITQWPGRAAEEVEQQVTVPLEIGFAGIPHMTHLRSTSLAGLSSVTMIFDDDSVNDWNREKVVERLTQVTLPNNLQPQIGTDWSPVGQIYWYTLQSTNPSYDTMALKSLEDWTLEKNLRTVPGVVDVSSFGGPTREYHVVVDPEKLVSYGLNIAQVKQALAANNTNAGGSFIEQGSQQINVREVGLYRTVDDIGNTSIKAQNGTALRIRDIATVSQGPKIRLGQIGQTIRRGDGKLADNPDAVEGLALLQKGANSDVTLEGIHAKVDELNSRVLPKGVQLVPFLDRSNLLHLTTHTVLHNLTEGIVLVVIILFLFLGNLRGALIVALTIPFSLLFASICLDLRQIPANLLSLGALDFGMVVDGAVVMIENIVRHLSHARREDLTVREQIRLAAHEVQRPVFYAIGIIITTYLPIFTLQSVEGRLFKPMSWTVAFALLGALIFSMLVAPMLASFFFRKGTSEWENPVLVWLTGRYRWAVQWAIEHRAITFSVAAAALLTSLGLVASGVIGSEFLPHLDEGAIWVRGTLAPSTGPSESLAVANRTRIKLASFPEVLQVVSQIGRPDDGTDTTGFFNTEYYVDLKPKEQWRPVFHQDKDELITAMNRQLDELPGVIWNFSQPISDNVEEAVSGVKGELAVKLYGTDLKDLEAKANEILRVMGTVRGIHDLGLFRVIGQPNLNFVVDRDAAARFGLNVSDIQDAIETAVGGSAVTTVLDGEARYDVTTRYAGPYRSTPEAINDIRLVSPSGERVSLAQVTKLQTTDGAEEIYRENGLRYVAIKYSVRDRDLGSTVEEAIRKVNAQVTMPPGYKLDWAGEYESQKRSSRRLLIVLPITLLLIFIILYTMFNSAKWASLILVNLSMAPIGGLLALLITGTHFSVSSGVGFLALFGVSVQTGIIMLEYMNQLRSNGSSPEKAAIEGAVLRLRPILMTMLVATLGLLPAALSHGIGSDSQRPFAIVIVGGLVGALIINVFLLPTLYVWLARKEDRLPTTDEEFAH</sequence>
<dbReference type="Gene3D" id="3.30.70.1320">
    <property type="entry name" value="Multidrug efflux transporter AcrB pore domain like"/>
    <property type="match status" value="1"/>
</dbReference>
<dbReference type="AlphaFoldDB" id="A0A1G7NPZ0"/>
<reference evidence="9 10" key="1">
    <citation type="submission" date="2016-10" db="EMBL/GenBank/DDBJ databases">
        <authorList>
            <person name="de Groot N.N."/>
        </authorList>
    </citation>
    <scope>NUCLEOTIDE SEQUENCE [LARGE SCALE GENOMIC DNA]</scope>
    <source>
        <strain evidence="9 10">GAS232</strain>
    </source>
</reference>
<feature type="transmembrane region" description="Helical" evidence="8">
    <location>
        <begin position="12"/>
        <end position="31"/>
    </location>
</feature>